<evidence type="ECO:0000256" key="8">
    <source>
        <dbReference type="ARBA" id="ARBA00023012"/>
    </source>
</evidence>
<dbReference type="Proteomes" id="UP000500767">
    <property type="component" value="Chromosome"/>
</dbReference>
<dbReference type="GO" id="GO:0000155">
    <property type="term" value="F:phosphorelay sensor kinase activity"/>
    <property type="evidence" value="ECO:0007669"/>
    <property type="project" value="InterPro"/>
</dbReference>
<dbReference type="KEGG" id="lck:HN018_16965"/>
<dbReference type="PANTHER" id="PTHR43065">
    <property type="entry name" value="SENSOR HISTIDINE KINASE"/>
    <property type="match status" value="1"/>
</dbReference>
<dbReference type="AlphaFoldDB" id="A0A6M8HVW1"/>
<dbReference type="Pfam" id="PF02518">
    <property type="entry name" value="HATPase_c"/>
    <property type="match status" value="1"/>
</dbReference>
<dbReference type="InterPro" id="IPR004358">
    <property type="entry name" value="Sig_transdc_His_kin-like_C"/>
</dbReference>
<keyword evidence="13" id="KW-1185">Reference proteome</keyword>
<dbReference type="InterPro" id="IPR005467">
    <property type="entry name" value="His_kinase_dom"/>
</dbReference>
<accession>A0A6M8HVW1</accession>
<dbReference type="GO" id="GO:0005524">
    <property type="term" value="F:ATP binding"/>
    <property type="evidence" value="ECO:0007669"/>
    <property type="project" value="UniProtKB-KW"/>
</dbReference>
<keyword evidence="7" id="KW-0067">ATP-binding</keyword>
<keyword evidence="6" id="KW-0418">Kinase</keyword>
<feature type="modified residue" description="4-aspartylphosphate" evidence="9">
    <location>
        <position position="445"/>
    </location>
</feature>
<protein>
    <recommendedName>
        <fullName evidence="2">histidine kinase</fullName>
        <ecNumber evidence="2">2.7.13.3</ecNumber>
    </recommendedName>
</protein>
<dbReference type="Pfam" id="PF00072">
    <property type="entry name" value="Response_reg"/>
    <property type="match status" value="2"/>
</dbReference>
<evidence type="ECO:0000256" key="6">
    <source>
        <dbReference type="ARBA" id="ARBA00022777"/>
    </source>
</evidence>
<dbReference type="SUPFAM" id="SSF52172">
    <property type="entry name" value="CheY-like"/>
    <property type="match status" value="2"/>
</dbReference>
<evidence type="ECO:0000256" key="7">
    <source>
        <dbReference type="ARBA" id="ARBA00022840"/>
    </source>
</evidence>
<evidence type="ECO:0000256" key="9">
    <source>
        <dbReference type="PROSITE-ProRule" id="PRU00169"/>
    </source>
</evidence>
<dbReference type="SUPFAM" id="SSF47384">
    <property type="entry name" value="Homodimeric domain of signal transducing histidine kinase"/>
    <property type="match status" value="1"/>
</dbReference>
<keyword evidence="4" id="KW-0808">Transferase</keyword>
<dbReference type="SMART" id="SM00448">
    <property type="entry name" value="REC"/>
    <property type="match status" value="2"/>
</dbReference>
<evidence type="ECO:0000256" key="2">
    <source>
        <dbReference type="ARBA" id="ARBA00012438"/>
    </source>
</evidence>
<dbReference type="EMBL" id="CP053708">
    <property type="protein sequence ID" value="QKE92744.1"/>
    <property type="molecule type" value="Genomic_DNA"/>
</dbReference>
<evidence type="ECO:0000256" key="3">
    <source>
        <dbReference type="ARBA" id="ARBA00022553"/>
    </source>
</evidence>
<dbReference type="SMART" id="SM00387">
    <property type="entry name" value="HATPase_c"/>
    <property type="match status" value="1"/>
</dbReference>
<dbReference type="EC" id="2.7.13.3" evidence="2"/>
<keyword evidence="3 9" id="KW-0597">Phosphoprotein</keyword>
<dbReference type="Gene3D" id="1.10.287.130">
    <property type="match status" value="1"/>
</dbReference>
<sequence>MEAIGKLTGGVAHDFNNLLQVVSGNLELLSRDVAGNERAERRIGNALAGVARGARLSGQLLAFSRKQTLVPRVVCVERLVAGLDDMLRRSLGEAIEIRTTIRDRIWNVLIDPAQMENALLNLAINARDAMEEQGDGRRQLAIEVDNVRLAEGDAPLQPDVSAGHYVMVAVTDTGSGMTPDIIEQVFEPFFSTKQEGRGTGLGLSMVQGFVSQSGGHIRIESEPGHGTTIRLYLPRTTRAEDTDPAISASPVQGGTETILLVEDDDGVRDIAAAMVGELGYRVLSAKDAAGALDVIGSGADVDLLFTDVIMPGWLRGPELARKARERIPGLPVLFTSGYADDAILQGGPLDAGVGLLAKPYTREALAQKLRQVLPMSGPDHDGGPARDMAGSRTVLRLLLVEDDKLIRDNSAELLTEDGHVVTRAASAERAIEVLEQGQIDVLITDLGLPGIDGLELARIARRQRPLLGLVFSTGTDSPDILASGPLADAVLLRKPYDRKSLVAAVAAASVVRRSVP</sequence>
<dbReference type="SUPFAM" id="SSF55874">
    <property type="entry name" value="ATPase domain of HSP90 chaperone/DNA topoisomerase II/histidine kinase"/>
    <property type="match status" value="1"/>
</dbReference>
<dbReference type="PRINTS" id="PR00344">
    <property type="entry name" value="BCTRLSENSOR"/>
</dbReference>
<dbReference type="Gene3D" id="3.30.565.10">
    <property type="entry name" value="Histidine kinase-like ATPase, C-terminal domain"/>
    <property type="match status" value="1"/>
</dbReference>
<dbReference type="InterPro" id="IPR003594">
    <property type="entry name" value="HATPase_dom"/>
</dbReference>
<dbReference type="PROSITE" id="PS50110">
    <property type="entry name" value="RESPONSE_REGULATORY"/>
    <property type="match status" value="2"/>
</dbReference>
<dbReference type="InterPro" id="IPR001789">
    <property type="entry name" value="Sig_transdc_resp-reg_receiver"/>
</dbReference>
<comment type="catalytic activity">
    <reaction evidence="1">
        <text>ATP + protein L-histidine = ADP + protein N-phospho-L-histidine.</text>
        <dbReference type="EC" id="2.7.13.3"/>
    </reaction>
</comment>
<reference evidence="12 13" key="1">
    <citation type="journal article" date="2014" name="World J. Microbiol. Biotechnol.">
        <title>Biodiversity and physiological characteristics of Antarctic and Arctic lichens-associated bacteria.</title>
        <authorList>
            <person name="Lee Y.M."/>
            <person name="Kim E.H."/>
            <person name="Lee H.K."/>
            <person name="Hong S.G."/>
        </authorList>
    </citation>
    <scope>NUCLEOTIDE SEQUENCE [LARGE SCALE GENOMIC DNA]</scope>
    <source>
        <strain evidence="12 13">PAMC 26569</strain>
    </source>
</reference>
<feature type="modified residue" description="4-aspartylphosphate" evidence="9">
    <location>
        <position position="307"/>
    </location>
</feature>
<dbReference type="PANTHER" id="PTHR43065:SF46">
    <property type="entry name" value="C4-DICARBOXYLATE TRANSPORT SENSOR PROTEIN DCTB"/>
    <property type="match status" value="1"/>
</dbReference>
<evidence type="ECO:0000256" key="5">
    <source>
        <dbReference type="ARBA" id="ARBA00022741"/>
    </source>
</evidence>
<name>A0A6M8HVW1_9PROT</name>
<dbReference type="InterPro" id="IPR036097">
    <property type="entry name" value="HisK_dim/P_sf"/>
</dbReference>
<keyword evidence="8" id="KW-0902">Two-component regulatory system</keyword>
<feature type="domain" description="Response regulatory" evidence="11">
    <location>
        <begin position="257"/>
        <end position="373"/>
    </location>
</feature>
<dbReference type="SMART" id="SM00388">
    <property type="entry name" value="HisKA"/>
    <property type="match status" value="1"/>
</dbReference>
<feature type="domain" description="Response regulatory" evidence="11">
    <location>
        <begin position="396"/>
        <end position="509"/>
    </location>
</feature>
<dbReference type="InterPro" id="IPR036890">
    <property type="entry name" value="HATPase_C_sf"/>
</dbReference>
<evidence type="ECO:0000256" key="4">
    <source>
        <dbReference type="ARBA" id="ARBA00022679"/>
    </source>
</evidence>
<evidence type="ECO:0000313" key="12">
    <source>
        <dbReference type="EMBL" id="QKE92744.1"/>
    </source>
</evidence>
<dbReference type="InterPro" id="IPR003661">
    <property type="entry name" value="HisK_dim/P_dom"/>
</dbReference>
<organism evidence="12 13">
    <name type="scientific">Lichenicola cladoniae</name>
    <dbReference type="NCBI Taxonomy" id="1484109"/>
    <lineage>
        <taxon>Bacteria</taxon>
        <taxon>Pseudomonadati</taxon>
        <taxon>Pseudomonadota</taxon>
        <taxon>Alphaproteobacteria</taxon>
        <taxon>Acetobacterales</taxon>
        <taxon>Acetobacteraceae</taxon>
        <taxon>Lichenicola</taxon>
    </lineage>
</organism>
<evidence type="ECO:0000259" key="10">
    <source>
        <dbReference type="PROSITE" id="PS50109"/>
    </source>
</evidence>
<evidence type="ECO:0000259" key="11">
    <source>
        <dbReference type="PROSITE" id="PS50110"/>
    </source>
</evidence>
<proteinExistence type="predicted"/>
<dbReference type="CDD" id="cd00082">
    <property type="entry name" value="HisKA"/>
    <property type="match status" value="1"/>
</dbReference>
<dbReference type="PROSITE" id="PS50109">
    <property type="entry name" value="HIS_KIN"/>
    <property type="match status" value="1"/>
</dbReference>
<evidence type="ECO:0000313" key="13">
    <source>
        <dbReference type="Proteomes" id="UP000500767"/>
    </source>
</evidence>
<gene>
    <name evidence="12" type="ORF">HN018_16965</name>
</gene>
<evidence type="ECO:0000256" key="1">
    <source>
        <dbReference type="ARBA" id="ARBA00000085"/>
    </source>
</evidence>
<keyword evidence="5" id="KW-0547">Nucleotide-binding</keyword>
<feature type="domain" description="Histidine kinase" evidence="10">
    <location>
        <begin position="10"/>
        <end position="237"/>
    </location>
</feature>
<dbReference type="Gene3D" id="3.40.50.2300">
    <property type="match status" value="2"/>
</dbReference>
<dbReference type="InterPro" id="IPR011006">
    <property type="entry name" value="CheY-like_superfamily"/>
</dbReference>